<reference evidence="12" key="1">
    <citation type="submission" date="2024-02" db="EMBL/GenBank/DDBJ databases">
        <authorList>
            <consortium name="ELIXIR-Norway"/>
            <consortium name="Elixir Norway"/>
        </authorList>
    </citation>
    <scope>NUCLEOTIDE SEQUENCE</scope>
</reference>
<evidence type="ECO:0000256" key="2">
    <source>
        <dbReference type="ARBA" id="ARBA00009597"/>
    </source>
</evidence>
<proteinExistence type="inferred from homology"/>
<accession>A0ABP0V9R2</accession>
<comment type="subcellular location">
    <subcellularLocation>
        <location evidence="1">Mitochondrion inner membrane</location>
    </subcellularLocation>
</comment>
<keyword evidence="8" id="KW-0496">Mitochondrion</keyword>
<dbReference type="Proteomes" id="UP001497444">
    <property type="component" value="Unassembled WGS sequence"/>
</dbReference>
<dbReference type="SUPFAM" id="SSF54427">
    <property type="entry name" value="NTF2-like"/>
    <property type="match status" value="1"/>
</dbReference>
<evidence type="ECO:0000313" key="12">
    <source>
        <dbReference type="EMBL" id="CAK9250678.1"/>
    </source>
</evidence>
<sequence length="408" mass="46916">TRFYSTQPPPQRKGFLGQVFENIRQEFAKNKEMKENIKKFREEAQKLEDSEALQKARQKYQSIESETAKSSQQIIEQLDAIKSKISKGIEEAQKTQIGKKGLEMTEEFSKQAKSAAEAIAKQSEQFSKSDAFKTVSQTVRAVKEEIGENPLSGAHLYKAPLKLRKRKEQLENTSGFEKPIQPNEEATGVELHKDSRWYQSWQNFKDNNAYVNKIFDWKMKYDESDNPVVRASRLITDKVSELFGGLFSKTELSEVLTEICKIDSNFDKNQFLKDCEQDIIPNILEAMIRGDLETLKDWCYEAPFNVLAAPIRQAQSLGYRFDSKILDIMNVDLAMGKIMESGPVLIITFQTQQIMVVRDSKGNVVEGDPEKILRMHYVWVLCHDQNEFDPKAAWKLMDLSANSAQQWL</sequence>
<name>A0ABP0V9R2_9BRYO</name>
<keyword evidence="3" id="KW-0813">Transport</keyword>
<evidence type="ECO:0000256" key="6">
    <source>
        <dbReference type="ARBA" id="ARBA00022946"/>
    </source>
</evidence>
<evidence type="ECO:0000256" key="3">
    <source>
        <dbReference type="ARBA" id="ARBA00022448"/>
    </source>
</evidence>
<organism evidence="12 13">
    <name type="scientific">Sphagnum jensenii</name>
    <dbReference type="NCBI Taxonomy" id="128206"/>
    <lineage>
        <taxon>Eukaryota</taxon>
        <taxon>Viridiplantae</taxon>
        <taxon>Streptophyta</taxon>
        <taxon>Embryophyta</taxon>
        <taxon>Bryophyta</taxon>
        <taxon>Sphagnophytina</taxon>
        <taxon>Sphagnopsida</taxon>
        <taxon>Sphagnales</taxon>
        <taxon>Sphagnaceae</taxon>
        <taxon>Sphagnum</taxon>
    </lineage>
</organism>
<dbReference type="InterPro" id="IPR032710">
    <property type="entry name" value="NTF2-like_dom_sf"/>
</dbReference>
<keyword evidence="6" id="KW-0809">Transit peptide</keyword>
<feature type="domain" description="Tim44-like" evidence="11">
    <location>
        <begin position="252"/>
        <end position="401"/>
    </location>
</feature>
<keyword evidence="4" id="KW-0999">Mitochondrion inner membrane</keyword>
<comment type="similarity">
    <text evidence="2">Belongs to the Tim44 family.</text>
</comment>
<evidence type="ECO:0000256" key="9">
    <source>
        <dbReference type="ARBA" id="ARBA00023136"/>
    </source>
</evidence>
<evidence type="ECO:0000256" key="5">
    <source>
        <dbReference type="ARBA" id="ARBA00022927"/>
    </source>
</evidence>
<keyword evidence="10" id="KW-0175">Coiled coil</keyword>
<gene>
    <name evidence="12" type="ORF">CSSPJE1EN1_LOCUS26056</name>
</gene>
<dbReference type="PIRSF" id="PIRSF037871">
    <property type="entry name" value="TIM44"/>
    <property type="match status" value="1"/>
</dbReference>
<feature type="coiled-coil region" evidence="10">
    <location>
        <begin position="23"/>
        <end position="73"/>
    </location>
</feature>
<dbReference type="PANTHER" id="PTHR10721">
    <property type="entry name" value="MITOCHONDRIAL IMPORT INNER MEMBRANE TRANSLOCASE SUBUNIT TIM44"/>
    <property type="match status" value="1"/>
</dbReference>
<dbReference type="InterPro" id="IPR017303">
    <property type="entry name" value="Tim44"/>
</dbReference>
<keyword evidence="7" id="KW-0811">Translocation</keyword>
<evidence type="ECO:0000259" key="11">
    <source>
        <dbReference type="SMART" id="SM00978"/>
    </source>
</evidence>
<keyword evidence="13" id="KW-1185">Reference proteome</keyword>
<keyword evidence="9" id="KW-0472">Membrane</keyword>
<evidence type="ECO:0000256" key="1">
    <source>
        <dbReference type="ARBA" id="ARBA00004273"/>
    </source>
</evidence>
<dbReference type="PANTHER" id="PTHR10721:SF1">
    <property type="entry name" value="MITOCHONDRIAL IMPORT INNER MEMBRANE TRANSLOCASE SUBUNIT TIM44"/>
    <property type="match status" value="1"/>
</dbReference>
<evidence type="ECO:0000256" key="10">
    <source>
        <dbReference type="SAM" id="Coils"/>
    </source>
</evidence>
<dbReference type="Pfam" id="PF04280">
    <property type="entry name" value="Tim44"/>
    <property type="match status" value="1"/>
</dbReference>
<evidence type="ECO:0000256" key="7">
    <source>
        <dbReference type="ARBA" id="ARBA00023010"/>
    </source>
</evidence>
<dbReference type="InterPro" id="IPR007379">
    <property type="entry name" value="Tim44-like_dom"/>
</dbReference>
<dbReference type="SMART" id="SM00978">
    <property type="entry name" value="Tim44"/>
    <property type="match status" value="1"/>
</dbReference>
<keyword evidence="5" id="KW-0653">Protein transport</keyword>
<dbReference type="Gene3D" id="3.10.450.240">
    <property type="match status" value="1"/>
</dbReference>
<evidence type="ECO:0000256" key="8">
    <source>
        <dbReference type="ARBA" id="ARBA00023128"/>
    </source>
</evidence>
<evidence type="ECO:0000256" key="4">
    <source>
        <dbReference type="ARBA" id="ARBA00022792"/>
    </source>
</evidence>
<dbReference type="InterPro" id="IPR039544">
    <property type="entry name" value="Tim44-like"/>
</dbReference>
<feature type="non-terminal residue" evidence="12">
    <location>
        <position position="1"/>
    </location>
</feature>
<comment type="caution">
    <text evidence="12">The sequence shown here is derived from an EMBL/GenBank/DDBJ whole genome shotgun (WGS) entry which is preliminary data.</text>
</comment>
<dbReference type="EMBL" id="CAXAQS010000218">
    <property type="protein sequence ID" value="CAK9250678.1"/>
    <property type="molecule type" value="Genomic_DNA"/>
</dbReference>
<evidence type="ECO:0000313" key="13">
    <source>
        <dbReference type="Proteomes" id="UP001497444"/>
    </source>
</evidence>
<protein>
    <recommendedName>
        <fullName evidence="11">Tim44-like domain-containing protein</fullName>
    </recommendedName>
</protein>